<evidence type="ECO:0000256" key="7">
    <source>
        <dbReference type="ARBA" id="ARBA00029814"/>
    </source>
</evidence>
<keyword evidence="6" id="KW-0067">ATP-binding</keyword>
<dbReference type="AlphaFoldDB" id="A0A1E4U1U3"/>
<accession>A0A1E4U1U3</accession>
<evidence type="ECO:0000256" key="2">
    <source>
        <dbReference type="ARBA" id="ARBA00012089"/>
    </source>
</evidence>
<dbReference type="EMBL" id="KV454011">
    <property type="protein sequence ID" value="ODV97959.1"/>
    <property type="molecule type" value="Genomic_DNA"/>
</dbReference>
<evidence type="ECO:0000256" key="1">
    <source>
        <dbReference type="ARBA" id="ARBA00005156"/>
    </source>
</evidence>
<dbReference type="NCBIfam" id="TIGR00290">
    <property type="entry name" value="MJ0570_dom"/>
    <property type="match status" value="1"/>
</dbReference>
<protein>
    <recommendedName>
        <fullName evidence="3">Diphthine--ammonia ligase</fullName>
        <ecNumber evidence="2">6.3.1.14</ecNumber>
    </recommendedName>
    <alternativeName>
        <fullName evidence="7">Diphthamide synthase</fullName>
    </alternativeName>
    <alternativeName>
        <fullName evidence="8">Diphthamide synthetase</fullName>
    </alternativeName>
</protein>
<dbReference type="Proteomes" id="UP000094236">
    <property type="component" value="Unassembled WGS sequence"/>
</dbReference>
<evidence type="ECO:0000256" key="8">
    <source>
        <dbReference type="ARBA" id="ARBA00031552"/>
    </source>
</evidence>
<evidence type="ECO:0000256" key="3">
    <source>
        <dbReference type="ARBA" id="ARBA00018426"/>
    </source>
</evidence>
<proteinExistence type="predicted"/>
<dbReference type="InterPro" id="IPR006175">
    <property type="entry name" value="YjgF/YER057c/UK114"/>
</dbReference>
<evidence type="ECO:0000313" key="12">
    <source>
        <dbReference type="Proteomes" id="UP000094236"/>
    </source>
</evidence>
<organism evidence="11 12">
    <name type="scientific">Pachysolen tannophilus NRRL Y-2460</name>
    <dbReference type="NCBI Taxonomy" id="669874"/>
    <lineage>
        <taxon>Eukaryota</taxon>
        <taxon>Fungi</taxon>
        <taxon>Dikarya</taxon>
        <taxon>Ascomycota</taxon>
        <taxon>Saccharomycotina</taxon>
        <taxon>Pichiomycetes</taxon>
        <taxon>Pachysolenaceae</taxon>
        <taxon>Pachysolen</taxon>
    </lineage>
</organism>
<dbReference type="Gene3D" id="3.40.50.620">
    <property type="entry name" value="HUPs"/>
    <property type="match status" value="1"/>
</dbReference>
<dbReference type="GO" id="GO:0017178">
    <property type="term" value="F:diphthine-ammonia ligase activity"/>
    <property type="evidence" value="ECO:0007669"/>
    <property type="project" value="UniProtKB-EC"/>
</dbReference>
<dbReference type="Gene3D" id="3.90.1490.10">
    <property type="entry name" value="putative n-type atp pyrophosphatase, domain 2"/>
    <property type="match status" value="1"/>
</dbReference>
<dbReference type="Gene3D" id="3.30.1330.40">
    <property type="entry name" value="RutC-like"/>
    <property type="match status" value="2"/>
</dbReference>
<evidence type="ECO:0000256" key="6">
    <source>
        <dbReference type="ARBA" id="ARBA00022840"/>
    </source>
</evidence>
<dbReference type="CDD" id="cd06155">
    <property type="entry name" value="eu_AANH_C_1"/>
    <property type="match status" value="1"/>
</dbReference>
<dbReference type="FunFam" id="3.40.50.620:FF:000145">
    <property type="entry name" value="ATP-binding domain containing protein"/>
    <property type="match status" value="1"/>
</dbReference>
<keyword evidence="4" id="KW-0436">Ligase</keyword>
<comment type="catalytic activity">
    <reaction evidence="9">
        <text>diphthine-[translation elongation factor 2] + NH4(+) + ATP = diphthamide-[translation elongation factor 2] + AMP + diphosphate + H(+)</text>
        <dbReference type="Rhea" id="RHEA:19753"/>
        <dbReference type="Rhea" id="RHEA-COMP:10172"/>
        <dbReference type="Rhea" id="RHEA-COMP:10174"/>
        <dbReference type="ChEBI" id="CHEBI:15378"/>
        <dbReference type="ChEBI" id="CHEBI:16692"/>
        <dbReference type="ChEBI" id="CHEBI:28938"/>
        <dbReference type="ChEBI" id="CHEBI:30616"/>
        <dbReference type="ChEBI" id="CHEBI:33019"/>
        <dbReference type="ChEBI" id="CHEBI:82696"/>
        <dbReference type="ChEBI" id="CHEBI:456215"/>
        <dbReference type="EC" id="6.3.1.14"/>
    </reaction>
</comment>
<dbReference type="GO" id="GO:0005524">
    <property type="term" value="F:ATP binding"/>
    <property type="evidence" value="ECO:0007669"/>
    <property type="project" value="UniProtKB-KW"/>
</dbReference>
<comment type="pathway">
    <text evidence="1">Protein modification; peptidyl-diphthamide biosynthesis.</text>
</comment>
<dbReference type="CDD" id="cd01994">
    <property type="entry name" value="AANH_PF0828-like"/>
    <property type="match status" value="1"/>
</dbReference>
<keyword evidence="5" id="KW-0547">Nucleotide-binding</keyword>
<dbReference type="EC" id="6.3.1.14" evidence="2"/>
<dbReference type="InterPro" id="IPR014729">
    <property type="entry name" value="Rossmann-like_a/b/a_fold"/>
</dbReference>
<dbReference type="GO" id="GO:0017183">
    <property type="term" value="P:protein histidyl modification to diphthamide"/>
    <property type="evidence" value="ECO:0007669"/>
    <property type="project" value="EnsemblFungi"/>
</dbReference>
<reference evidence="12" key="1">
    <citation type="submission" date="2016-05" db="EMBL/GenBank/DDBJ databases">
        <title>Comparative genomics of biotechnologically important yeasts.</title>
        <authorList>
            <consortium name="DOE Joint Genome Institute"/>
            <person name="Riley R."/>
            <person name="Haridas S."/>
            <person name="Wolfe K.H."/>
            <person name="Lopes M.R."/>
            <person name="Hittinger C.T."/>
            <person name="Goker M."/>
            <person name="Salamov A."/>
            <person name="Wisecaver J."/>
            <person name="Long T.M."/>
            <person name="Aerts A.L."/>
            <person name="Barry K."/>
            <person name="Choi C."/>
            <person name="Clum A."/>
            <person name="Coughlan A.Y."/>
            <person name="Deshpande S."/>
            <person name="Douglass A.P."/>
            <person name="Hanson S.J."/>
            <person name="Klenk H.-P."/>
            <person name="Labutti K."/>
            <person name="Lapidus A."/>
            <person name="Lindquist E."/>
            <person name="Lipzen A."/>
            <person name="Meier-Kolthoff J.P."/>
            <person name="Ohm R.A."/>
            <person name="Otillar R.P."/>
            <person name="Pangilinan J."/>
            <person name="Peng Y."/>
            <person name="Rokas A."/>
            <person name="Rosa C.A."/>
            <person name="Scheuner C."/>
            <person name="Sibirny A.A."/>
            <person name="Slot J.C."/>
            <person name="Stielow J.B."/>
            <person name="Sun H."/>
            <person name="Kurtzman C.P."/>
            <person name="Blackwell M."/>
            <person name="Grigoriev I.V."/>
            <person name="Jeffries T.W."/>
        </authorList>
    </citation>
    <scope>NUCLEOTIDE SEQUENCE [LARGE SCALE GENOMIC DNA]</scope>
    <source>
        <strain evidence="12">NRRL Y-2460</strain>
    </source>
</reference>
<dbReference type="FunFam" id="3.90.1490.10:FF:000001">
    <property type="entry name" value="Diphthine--ammonia ligase"/>
    <property type="match status" value="1"/>
</dbReference>
<feature type="domain" description="Diphthamide synthase" evidence="10">
    <location>
        <begin position="1"/>
        <end position="224"/>
    </location>
</feature>
<dbReference type="Pfam" id="PF01042">
    <property type="entry name" value="Ribonuc_L-PSP"/>
    <property type="match status" value="1"/>
</dbReference>
<evidence type="ECO:0000256" key="9">
    <source>
        <dbReference type="ARBA" id="ARBA00048108"/>
    </source>
</evidence>
<dbReference type="SUPFAM" id="SSF55298">
    <property type="entry name" value="YjgF-like"/>
    <property type="match status" value="2"/>
</dbReference>
<evidence type="ECO:0000259" key="10">
    <source>
        <dbReference type="Pfam" id="PF01902"/>
    </source>
</evidence>
<dbReference type="Pfam" id="PF01902">
    <property type="entry name" value="Diphthami_syn_2"/>
    <property type="match status" value="1"/>
</dbReference>
<evidence type="ECO:0000256" key="4">
    <source>
        <dbReference type="ARBA" id="ARBA00022598"/>
    </source>
</evidence>
<dbReference type="CDD" id="cd06156">
    <property type="entry name" value="eu_AANH_C_2"/>
    <property type="match status" value="1"/>
</dbReference>
<dbReference type="PANTHER" id="PTHR12196">
    <property type="entry name" value="DOMAIN OF UNKNOWN FUNCTION 71 DUF71 -CONTAINING PROTEIN"/>
    <property type="match status" value="1"/>
</dbReference>
<evidence type="ECO:0000256" key="5">
    <source>
        <dbReference type="ARBA" id="ARBA00022741"/>
    </source>
</evidence>
<sequence>MKFVGLISGGKDSFFNILHCLANGHELICLGNLFPLDQSRHELDSFMFQTVGHDIISYYEELCEVPLYRQPIVGSSTNQALEYSKTENDEIEDLFKLLSLVKSRHPDLEAVSVGAILSSYQRTRVEDVCQRLGLVSLSYLWQRNQLELMTEMCASGLDARLVKVAAIGLNEKHLGKSISQVLPALVDLNAKYDVHICGEGGEFETIVLDAPFFLKKKLEIIDSLICKDGDNYDDVYYLKLKVKVVDKNPTEIKDWENHVTIPNVLSENFQDIFDQLDDEEITENEKVIYDSIQVTTLESKIKEISNVIFISNLTSMKPDLESQVLDIFQTLSTILKKYHLSFENIQSSQLLLSSIDNFAQINSIYKKFFQKPLPPSRICIETILPKNTYLQLSVTVLKSLTTKRGIHIQSRSYWAPSNIGPYSQSIIDAENGIATLSGQIPLIPSSMLICNDCKLSTVLSLQHLDSVKNLINMQENLSITAFITKDYILKNVLKTWGLYQQNREKTNLIIVKVTNLPASAIVEWGGLSYKNFQDQDNYDENQEEQETAQIIISEKLNSQDSLIKFHGNYIVSTLFFKNSGELDALYELFDEDENLHFTIYSTPILFTQNLCDKINHKETLSAEYIPALGVWDHKGQIYDIGVVVRGIE</sequence>
<dbReference type="PANTHER" id="PTHR12196:SF2">
    <property type="entry name" value="DIPHTHINE--AMMONIA LIGASE"/>
    <property type="match status" value="1"/>
</dbReference>
<name>A0A1E4U1U3_PACTA</name>
<dbReference type="SUPFAM" id="SSF52402">
    <property type="entry name" value="Adenine nucleotide alpha hydrolases-like"/>
    <property type="match status" value="1"/>
</dbReference>
<dbReference type="InterPro" id="IPR002761">
    <property type="entry name" value="Diphthami_syn_dom"/>
</dbReference>
<evidence type="ECO:0000313" key="11">
    <source>
        <dbReference type="EMBL" id="ODV97959.1"/>
    </source>
</evidence>
<dbReference type="OrthoDB" id="686384at2759"/>
<keyword evidence="12" id="KW-1185">Reference proteome</keyword>
<dbReference type="InterPro" id="IPR035959">
    <property type="entry name" value="RutC-like_sf"/>
</dbReference>
<dbReference type="STRING" id="669874.A0A1E4U1U3"/>
<gene>
    <name evidence="11" type="ORF">PACTADRAFT_53102</name>
</gene>
<dbReference type="InterPro" id="IPR030662">
    <property type="entry name" value="DPH6/MJ0570"/>
</dbReference>